<reference evidence="1 2" key="1">
    <citation type="submission" date="2015-12" db="EMBL/GenBank/DDBJ databases">
        <title>Complete genome of Roseateles depolymerans KCTC 42856.</title>
        <authorList>
            <person name="Kim K.M."/>
        </authorList>
    </citation>
    <scope>NUCLEOTIDE SEQUENCE [LARGE SCALE GENOMIC DNA]</scope>
    <source>
        <strain evidence="1 2">KCTC 42856</strain>
    </source>
</reference>
<evidence type="ECO:0000313" key="2">
    <source>
        <dbReference type="Proteomes" id="UP000060699"/>
    </source>
</evidence>
<dbReference type="AlphaFoldDB" id="A0A0U3CGM9"/>
<dbReference type="KEGG" id="rdp:RD2015_3391"/>
<dbReference type="Gene3D" id="3.30.70.2970">
    <property type="entry name" value="Protein of unknown function (DUF541), domain 2"/>
    <property type="match status" value="1"/>
</dbReference>
<protein>
    <submittedName>
        <fullName evidence="1">Putative periplasmic/secreted protein</fullName>
    </submittedName>
</protein>
<organism evidence="1 2">
    <name type="scientific">Roseateles depolymerans</name>
    <dbReference type="NCBI Taxonomy" id="76731"/>
    <lineage>
        <taxon>Bacteria</taxon>
        <taxon>Pseudomonadati</taxon>
        <taxon>Pseudomonadota</taxon>
        <taxon>Betaproteobacteria</taxon>
        <taxon>Burkholderiales</taxon>
        <taxon>Sphaerotilaceae</taxon>
        <taxon>Roseateles</taxon>
    </lineage>
</organism>
<dbReference type="STRING" id="76731.RD2015_3391"/>
<dbReference type="RefSeq" id="WP_232309808.1">
    <property type="nucleotide sequence ID" value="NZ_CP013729.1"/>
</dbReference>
<dbReference type="GO" id="GO:0006974">
    <property type="term" value="P:DNA damage response"/>
    <property type="evidence" value="ECO:0007669"/>
    <property type="project" value="TreeGrafter"/>
</dbReference>
<dbReference type="PANTHER" id="PTHR34387:SF1">
    <property type="entry name" value="PERIPLASMIC IMMUNOGENIC PROTEIN"/>
    <property type="match status" value="1"/>
</dbReference>
<dbReference type="Proteomes" id="UP000060699">
    <property type="component" value="Chromosome"/>
</dbReference>
<sequence precursor="true">MTRKQHWLVMGTLLAAAVAAPWAQAQTAGPRTDVLNLQASASIEVARDMLSLTFSTTREGKEAGAVQTELKQALEAALAEARKVAKPGQVDVQAGSLSVYPRYGQSRVSSANNAPQITGWQGSVEVVVKGRDMETISKLTSRITSLSIANVSYGLSREAREKAEQSVVADAITNYKTKAGMYVQQFGYRGFQIGEVSVNTEGGAPEMVGMARFKTMAAPSADMALPVESGKTTVTVSVNGNVVMTR</sequence>
<dbReference type="Pfam" id="PF04402">
    <property type="entry name" value="SIMPL"/>
    <property type="match status" value="1"/>
</dbReference>
<keyword evidence="2" id="KW-1185">Reference proteome</keyword>
<name>A0A0U3CGM9_9BURK</name>
<dbReference type="InterPro" id="IPR007497">
    <property type="entry name" value="SIMPL/DUF541"/>
</dbReference>
<dbReference type="PANTHER" id="PTHR34387">
    <property type="entry name" value="SLR1258 PROTEIN"/>
    <property type="match status" value="1"/>
</dbReference>
<accession>A0A0U3CGM9</accession>
<proteinExistence type="predicted"/>
<dbReference type="EMBL" id="CP013729">
    <property type="protein sequence ID" value="ALV07848.1"/>
    <property type="molecule type" value="Genomic_DNA"/>
</dbReference>
<gene>
    <name evidence="1" type="ORF">RD2015_3391</name>
</gene>
<dbReference type="Gene3D" id="3.30.110.170">
    <property type="entry name" value="Protein of unknown function (DUF541), domain 1"/>
    <property type="match status" value="1"/>
</dbReference>
<evidence type="ECO:0000313" key="1">
    <source>
        <dbReference type="EMBL" id="ALV07848.1"/>
    </source>
</evidence>
<dbReference type="InterPro" id="IPR052022">
    <property type="entry name" value="26kDa_periplasmic_antigen"/>
</dbReference>